<gene>
    <name evidence="7" type="ORF">GN330_00830</name>
</gene>
<evidence type="ECO:0000259" key="6">
    <source>
        <dbReference type="Pfam" id="PF00724"/>
    </source>
</evidence>
<proteinExistence type="predicted"/>
<reference evidence="7 8" key="1">
    <citation type="submission" date="2019-12" db="EMBL/GenBank/DDBJ databases">
        <title>Nitratireductor arenosus sp. nov., Isolated from sea sand, Jeju island, South Korea.</title>
        <authorList>
            <person name="Kim W."/>
        </authorList>
    </citation>
    <scope>NUCLEOTIDE SEQUENCE [LARGE SCALE GENOMIC DNA]</scope>
    <source>
        <strain evidence="7 8">CAU 1489</strain>
    </source>
</reference>
<accession>A0A844Q6W7</accession>
<dbReference type="InterPro" id="IPR044152">
    <property type="entry name" value="YqjM-like"/>
</dbReference>
<organism evidence="7 8">
    <name type="scientific">Nitratireductor arenosus</name>
    <dbReference type="NCBI Taxonomy" id="2682096"/>
    <lineage>
        <taxon>Bacteria</taxon>
        <taxon>Pseudomonadati</taxon>
        <taxon>Pseudomonadota</taxon>
        <taxon>Alphaproteobacteria</taxon>
        <taxon>Hyphomicrobiales</taxon>
        <taxon>Phyllobacteriaceae</taxon>
        <taxon>Nitratireductor</taxon>
    </lineage>
</organism>
<evidence type="ECO:0000256" key="1">
    <source>
        <dbReference type="ARBA" id="ARBA00001917"/>
    </source>
</evidence>
<keyword evidence="5" id="KW-0560">Oxidoreductase</keyword>
<dbReference type="Gene3D" id="3.20.20.70">
    <property type="entry name" value="Aldolase class I"/>
    <property type="match status" value="1"/>
</dbReference>
<evidence type="ECO:0000256" key="4">
    <source>
        <dbReference type="ARBA" id="ARBA00022857"/>
    </source>
</evidence>
<keyword evidence="4" id="KW-0521">NADP</keyword>
<dbReference type="GO" id="GO:0050661">
    <property type="term" value="F:NADP binding"/>
    <property type="evidence" value="ECO:0007669"/>
    <property type="project" value="InterPro"/>
</dbReference>
<comment type="cofactor">
    <cofactor evidence="1">
        <name>FMN</name>
        <dbReference type="ChEBI" id="CHEBI:58210"/>
    </cofactor>
</comment>
<evidence type="ECO:0000313" key="8">
    <source>
        <dbReference type="Proteomes" id="UP000463224"/>
    </source>
</evidence>
<dbReference type="SUPFAM" id="SSF51395">
    <property type="entry name" value="FMN-linked oxidoreductases"/>
    <property type="match status" value="1"/>
</dbReference>
<feature type="domain" description="NADH:flavin oxidoreductase/NADH oxidase N-terminal" evidence="6">
    <location>
        <begin position="4"/>
        <end position="333"/>
    </location>
</feature>
<evidence type="ECO:0000256" key="5">
    <source>
        <dbReference type="ARBA" id="ARBA00023002"/>
    </source>
</evidence>
<evidence type="ECO:0000256" key="3">
    <source>
        <dbReference type="ARBA" id="ARBA00022643"/>
    </source>
</evidence>
<dbReference type="Pfam" id="PF00724">
    <property type="entry name" value="Oxidored_FMN"/>
    <property type="match status" value="1"/>
</dbReference>
<comment type="caution">
    <text evidence="7">The sequence shown here is derived from an EMBL/GenBank/DDBJ whole genome shotgun (WGS) entry which is preliminary data.</text>
</comment>
<dbReference type="AlphaFoldDB" id="A0A844Q6W7"/>
<evidence type="ECO:0000256" key="2">
    <source>
        <dbReference type="ARBA" id="ARBA00022630"/>
    </source>
</evidence>
<dbReference type="PANTHER" id="PTHR43303:SF4">
    <property type="entry name" value="NADPH DEHYDROGENASE C23G7.10C-RELATED"/>
    <property type="match status" value="1"/>
</dbReference>
<keyword evidence="2" id="KW-0285">Flavoprotein</keyword>
<dbReference type="Proteomes" id="UP000463224">
    <property type="component" value="Unassembled WGS sequence"/>
</dbReference>
<dbReference type="EMBL" id="WPHG01000001">
    <property type="protein sequence ID" value="MVA95796.1"/>
    <property type="molecule type" value="Genomic_DNA"/>
</dbReference>
<dbReference type="GO" id="GO:0003959">
    <property type="term" value="F:NADPH dehydrogenase activity"/>
    <property type="evidence" value="ECO:0007669"/>
    <property type="project" value="InterPro"/>
</dbReference>
<dbReference type="PANTHER" id="PTHR43303">
    <property type="entry name" value="NADPH DEHYDROGENASE C23G7.10C-RELATED"/>
    <property type="match status" value="1"/>
</dbReference>
<dbReference type="RefSeq" id="WP_156710677.1">
    <property type="nucleotide sequence ID" value="NZ_WPHG01000001.1"/>
</dbReference>
<dbReference type="InterPro" id="IPR013785">
    <property type="entry name" value="Aldolase_TIM"/>
</dbReference>
<dbReference type="GO" id="GO:0010181">
    <property type="term" value="F:FMN binding"/>
    <property type="evidence" value="ECO:0007669"/>
    <property type="project" value="InterPro"/>
</dbReference>
<name>A0A844Q6W7_9HYPH</name>
<keyword evidence="8" id="KW-1185">Reference proteome</keyword>
<dbReference type="InterPro" id="IPR001155">
    <property type="entry name" value="OxRdtase_FMN_N"/>
</dbReference>
<protein>
    <submittedName>
        <fullName evidence="7">Oxidoreductase</fullName>
    </submittedName>
</protein>
<evidence type="ECO:0000313" key="7">
    <source>
        <dbReference type="EMBL" id="MVA95796.1"/>
    </source>
</evidence>
<sequence length="367" mass="39298">MSALFSPITLRGLTLANRIAVSPMCQYSAVDGAATGWHLAHLGTLSASGAGLLVVEATAVEPAGRITHGDLGLYDDTTEDALARIVSHCRDHGSARLGIQLSHAGRKASAQRPWEGGRALGASEMPWTTIAPSAVAFGEGWHVPRAMEHADLERVKEAHMASARRAARLGFDLLELHAAHGYLLHQFLSGRANRRTDEYGGSIDNRMRFPLEVVRAVRKAWPRDRPLGVRMTGSDWVEGGIDLDEAVRFAHGLKAEGVDFVCVSSGGVTPTAAPRTGPGYQVALAKRVRDETDLAVRTVGLVTTPKQAERIVAAGDADMVALGRAFLDNPHWGWAAARVLSAEVERPVQYQRAADAVWPGAAYSDAD</sequence>
<keyword evidence="3" id="KW-0288">FMN</keyword>
<dbReference type="CDD" id="cd02932">
    <property type="entry name" value="OYE_YqiM_FMN"/>
    <property type="match status" value="1"/>
</dbReference>